<evidence type="ECO:0000313" key="4">
    <source>
        <dbReference type="Proteomes" id="UP000256980"/>
    </source>
</evidence>
<dbReference type="EMBL" id="QRDV01000003">
    <property type="protein sequence ID" value="RED44590.1"/>
    <property type="molecule type" value="Genomic_DNA"/>
</dbReference>
<dbReference type="InterPro" id="IPR022719">
    <property type="entry name" value="Motility-assoc_prot_GldM_C"/>
</dbReference>
<feature type="domain" description="Gliding motility-associated protein GldM second immunoglobulin-like" evidence="2">
    <location>
        <begin position="56"/>
        <end position="128"/>
    </location>
</feature>
<accession>A0A3D9H536</accession>
<dbReference type="InterPro" id="IPR048406">
    <property type="entry name" value="GldM_Ig-like-2"/>
</dbReference>
<sequence>MKRAIVCTILFLNLVLSCKSSQSKTQLVAENKALKERIKTLESYDSMYTKAALELKNMNVVYRGVSNPIYISKQNVLSFEASAPGLKKIDSFGNYVLSPRTGKTVDIKIKSKLKNGDSLIENKILKIKDIGRIIGLINGNSCNSKCQLLLTVEELKNSIVGLGGDNFVFNLDLSVKGFKLKLPDSDVIEVEGNNIPIKMNNQIEQLKPNDIVYIFDIKLKINNSNFYSLRICKTPLIQIRIIEQP</sequence>
<evidence type="ECO:0000259" key="1">
    <source>
        <dbReference type="Pfam" id="PF12080"/>
    </source>
</evidence>
<keyword evidence="4" id="KW-1185">Reference proteome</keyword>
<name>A0A3D9H536_9FLAO</name>
<dbReference type="Pfam" id="PF12080">
    <property type="entry name" value="GldM_4th"/>
    <property type="match status" value="1"/>
</dbReference>
<dbReference type="PROSITE" id="PS51257">
    <property type="entry name" value="PROKAR_LIPOPROTEIN"/>
    <property type="match status" value="1"/>
</dbReference>
<feature type="domain" description="Gliding motility-associated protein GldM C-terminal" evidence="1">
    <location>
        <begin position="165"/>
        <end position="225"/>
    </location>
</feature>
<dbReference type="OrthoDB" id="1343429at2"/>
<organism evidence="3 4">
    <name type="scientific">Winogradskyella eximia</name>
    <dbReference type="NCBI Taxonomy" id="262006"/>
    <lineage>
        <taxon>Bacteria</taxon>
        <taxon>Pseudomonadati</taxon>
        <taxon>Bacteroidota</taxon>
        <taxon>Flavobacteriia</taxon>
        <taxon>Flavobacteriales</taxon>
        <taxon>Flavobacteriaceae</taxon>
        <taxon>Winogradskyella</taxon>
    </lineage>
</organism>
<dbReference type="AlphaFoldDB" id="A0A3D9H536"/>
<dbReference type="Proteomes" id="UP000256980">
    <property type="component" value="Unassembled WGS sequence"/>
</dbReference>
<reference evidence="3 4" key="1">
    <citation type="submission" date="2018-07" db="EMBL/GenBank/DDBJ databases">
        <title>Genomic Encyclopedia of Type Strains, Phase III (KMG-III): the genomes of soil and plant-associated and newly described type strains.</title>
        <authorList>
            <person name="Whitman W."/>
        </authorList>
    </citation>
    <scope>NUCLEOTIDE SEQUENCE [LARGE SCALE GENOMIC DNA]</scope>
    <source>
        <strain evidence="3 4">CECT 7946</strain>
    </source>
</reference>
<evidence type="ECO:0000313" key="3">
    <source>
        <dbReference type="EMBL" id="RED44590.1"/>
    </source>
</evidence>
<evidence type="ECO:0000259" key="2">
    <source>
        <dbReference type="Pfam" id="PF21602"/>
    </source>
</evidence>
<dbReference type="Pfam" id="PF21602">
    <property type="entry name" value="GldM_3rd"/>
    <property type="match status" value="1"/>
</dbReference>
<proteinExistence type="predicted"/>
<comment type="caution">
    <text evidence="3">The sequence shown here is derived from an EMBL/GenBank/DDBJ whole genome shotgun (WGS) entry which is preliminary data.</text>
</comment>
<gene>
    <name evidence="3" type="ORF">DFQ10_103277</name>
</gene>
<dbReference type="RefSeq" id="WP_115817185.1">
    <property type="nucleotide sequence ID" value="NZ_QRDV01000003.1"/>
</dbReference>
<protein>
    <submittedName>
        <fullName evidence="3">GldM-like protein</fullName>
    </submittedName>
</protein>